<feature type="transmembrane region" description="Helical" evidence="1">
    <location>
        <begin position="6"/>
        <end position="23"/>
    </location>
</feature>
<evidence type="ECO:0008006" key="4">
    <source>
        <dbReference type="Google" id="ProtNLM"/>
    </source>
</evidence>
<evidence type="ECO:0000256" key="1">
    <source>
        <dbReference type="SAM" id="Phobius"/>
    </source>
</evidence>
<organism evidence="2 3">
    <name type="scientific">Zoogloea oryzae</name>
    <dbReference type="NCBI Taxonomy" id="310767"/>
    <lineage>
        <taxon>Bacteria</taxon>
        <taxon>Pseudomonadati</taxon>
        <taxon>Pseudomonadota</taxon>
        <taxon>Betaproteobacteria</taxon>
        <taxon>Rhodocyclales</taxon>
        <taxon>Zoogloeaceae</taxon>
        <taxon>Zoogloea</taxon>
    </lineage>
</organism>
<accession>A0ABQ6F7E5</accession>
<reference evidence="3" key="1">
    <citation type="journal article" date="2019" name="Int. J. Syst. Evol. Microbiol.">
        <title>The Global Catalogue of Microorganisms (GCM) 10K type strain sequencing project: providing services to taxonomists for standard genome sequencing and annotation.</title>
        <authorList>
            <consortium name="The Broad Institute Genomics Platform"/>
            <consortium name="The Broad Institute Genome Sequencing Center for Infectious Disease"/>
            <person name="Wu L."/>
            <person name="Ma J."/>
        </authorList>
    </citation>
    <scope>NUCLEOTIDE SEQUENCE [LARGE SCALE GENOMIC DNA]</scope>
    <source>
        <strain evidence="3">NBRC 102407</strain>
    </source>
</reference>
<keyword evidence="1" id="KW-0812">Transmembrane</keyword>
<dbReference type="InterPro" id="IPR023346">
    <property type="entry name" value="Lysozyme-like_dom_sf"/>
</dbReference>
<dbReference type="EMBL" id="BSPX01000002">
    <property type="protein sequence ID" value="GLT20775.1"/>
    <property type="molecule type" value="Genomic_DNA"/>
</dbReference>
<evidence type="ECO:0000313" key="3">
    <source>
        <dbReference type="Proteomes" id="UP001157167"/>
    </source>
</evidence>
<gene>
    <name evidence="2" type="ORF">GCM10007933_02270</name>
</gene>
<sequence length="303" mass="32949">MKRFRFWVMGVASVAVAALYLVADPDGGRQFAEQLRALVGVVFALPLVYLARRALAESVRGRDLAELVRDGNVAAGLAYLGLRVLEVGLLLVICGRAPAAELPAGAVQYLPVLQSEVSARWPSMPAPSMLAALVEQESGWRERATLHTSREDGVGLGQFTRAYGADGRLRFDALAEVSRLDPSLAAWSWADRYNPRMQLRAVVVKVRTCHARLSRLVRDDYNALAMCDAAYNGGEGGVMAERRLCAQAPGCDPGVWFGNVEAHSTKSRARWHGYGASAFEINRGHVQNVMIVRRAKYVAALGA</sequence>
<dbReference type="SUPFAM" id="SSF53955">
    <property type="entry name" value="Lysozyme-like"/>
    <property type="match status" value="1"/>
</dbReference>
<dbReference type="Proteomes" id="UP001157167">
    <property type="component" value="Unassembled WGS sequence"/>
</dbReference>
<keyword evidence="1" id="KW-0472">Membrane</keyword>
<feature type="transmembrane region" description="Helical" evidence="1">
    <location>
        <begin position="35"/>
        <end position="52"/>
    </location>
</feature>
<comment type="caution">
    <text evidence="2">The sequence shown here is derived from an EMBL/GenBank/DDBJ whole genome shotgun (WGS) entry which is preliminary data.</text>
</comment>
<keyword evidence="1" id="KW-1133">Transmembrane helix</keyword>
<feature type="transmembrane region" description="Helical" evidence="1">
    <location>
        <begin position="72"/>
        <end position="93"/>
    </location>
</feature>
<dbReference type="RefSeq" id="WP_284186368.1">
    <property type="nucleotide sequence ID" value="NZ_BSPX01000002.1"/>
</dbReference>
<name>A0ABQ6F7E5_9RHOO</name>
<evidence type="ECO:0000313" key="2">
    <source>
        <dbReference type="EMBL" id="GLT20775.1"/>
    </source>
</evidence>
<keyword evidence="3" id="KW-1185">Reference proteome</keyword>
<proteinExistence type="predicted"/>
<dbReference type="Gene3D" id="1.10.530.10">
    <property type="match status" value="1"/>
</dbReference>
<protein>
    <recommendedName>
        <fullName evidence="4">Transglycosylase SLT domain-containing protein</fullName>
    </recommendedName>
</protein>